<keyword evidence="3" id="KW-0326">Glycosidase</keyword>
<organism evidence="6 7">
    <name type="scientific">Microbacterium aoyamense</name>
    <dbReference type="NCBI Taxonomy" id="344166"/>
    <lineage>
        <taxon>Bacteria</taxon>
        <taxon>Bacillati</taxon>
        <taxon>Actinomycetota</taxon>
        <taxon>Actinomycetes</taxon>
        <taxon>Micrococcales</taxon>
        <taxon>Microbacteriaceae</taxon>
        <taxon>Microbacterium</taxon>
    </lineage>
</organism>
<dbReference type="EMBL" id="BAAAOF010000002">
    <property type="protein sequence ID" value="GAA1922353.1"/>
    <property type="molecule type" value="Genomic_DNA"/>
</dbReference>
<feature type="domain" description="Inosine/uridine-preferring nucleoside hydrolase" evidence="5">
    <location>
        <begin position="343"/>
        <end position="656"/>
    </location>
</feature>
<dbReference type="SUPFAM" id="SSF63829">
    <property type="entry name" value="Calcium-dependent phosphotriesterase"/>
    <property type="match status" value="1"/>
</dbReference>
<dbReference type="Gene3D" id="3.90.245.10">
    <property type="entry name" value="Ribonucleoside hydrolase-like"/>
    <property type="match status" value="1"/>
</dbReference>
<evidence type="ECO:0000259" key="5">
    <source>
        <dbReference type="Pfam" id="PF01156"/>
    </source>
</evidence>
<feature type="repeat" description="NHL" evidence="4">
    <location>
        <begin position="120"/>
        <end position="156"/>
    </location>
</feature>
<dbReference type="InterPro" id="IPR001258">
    <property type="entry name" value="NHL_repeat"/>
</dbReference>
<evidence type="ECO:0000256" key="4">
    <source>
        <dbReference type="PROSITE-ProRule" id="PRU00504"/>
    </source>
</evidence>
<dbReference type="Gene3D" id="2.120.10.30">
    <property type="entry name" value="TolB, C-terminal domain"/>
    <property type="match status" value="2"/>
</dbReference>
<dbReference type="CDD" id="cd14958">
    <property type="entry name" value="NHL_PAL_like"/>
    <property type="match status" value="1"/>
</dbReference>
<dbReference type="Pfam" id="PF01436">
    <property type="entry name" value="NHL"/>
    <property type="match status" value="2"/>
</dbReference>
<accession>A0ABP5AV04</accession>
<sequence length="666" mass="71286">MTDLEYELVEGWEKAPAGMRHADVSGVVVGADDRVYLLARRDPGVLVYERDGTFVTSWGGDVLSDKPHGLTIAPDGTFWIVDVATHVVHHFSADGELLLTIGSKGVPSETGYDGTLDSIAGGGPFHLPTNIAVGSNGDLYVSDGYGNSRVHRFSPAGELIQSWGESGSGPGQFRLVHGVCATPDGRIIVADEENDRLQFFTLDGEYLTEWHDVQRPTNIALDSSGRVFVSELWRRPGERSWRLGTSDADFPGRVSVFAPDGTLLARWGGNPDRTAPGNFIAPHDIAIDSHGDVYVAEVTWTTAGARGDVPEDAHTIQKFTPRASSIEALTASNKKEKQVTTRLVLDVDTGTDDAVAIMLAALHPELDLIAVTSVSGNVDIDHTTENSLRVLDHVGRSDVPVYRGAERPIARPDQPVARDIRKARFEGGISPVHGEYLPLPEATSKAQSKRAPEALLDIFSDPANEDVVLVAVGPLTNVAMALQLDASFAQKVKKLVIMGGAHDWPNVTPSAEYNFWADPEAAQLVLASGIEEIVVVPLDATHRALVTLGSCATMRASGTPAGVAAAEIIEKRIVGYRTAQPIDDDAAPVHDALCIAYLVDPSVISGGEYYVDVETVGTLTVGRSVVDIHNRIHEGRPTGPKPNAFFAFGADAVKFSEILVSTLSKS</sequence>
<evidence type="ECO:0000256" key="3">
    <source>
        <dbReference type="ARBA" id="ARBA00023295"/>
    </source>
</evidence>
<evidence type="ECO:0000256" key="2">
    <source>
        <dbReference type="ARBA" id="ARBA00022801"/>
    </source>
</evidence>
<keyword evidence="7" id="KW-1185">Reference proteome</keyword>
<dbReference type="InterPro" id="IPR011042">
    <property type="entry name" value="6-blade_b-propeller_TolB-like"/>
</dbReference>
<feature type="repeat" description="NHL" evidence="4">
    <location>
        <begin position="67"/>
        <end position="94"/>
    </location>
</feature>
<feature type="repeat" description="NHL" evidence="4">
    <location>
        <begin position="164"/>
        <end position="203"/>
    </location>
</feature>
<proteinExistence type="predicted"/>
<reference evidence="7" key="1">
    <citation type="journal article" date="2019" name="Int. J. Syst. Evol. Microbiol.">
        <title>The Global Catalogue of Microorganisms (GCM) 10K type strain sequencing project: providing services to taxonomists for standard genome sequencing and annotation.</title>
        <authorList>
            <consortium name="The Broad Institute Genomics Platform"/>
            <consortium name="The Broad Institute Genome Sequencing Center for Infectious Disease"/>
            <person name="Wu L."/>
            <person name="Ma J."/>
        </authorList>
    </citation>
    <scope>NUCLEOTIDE SEQUENCE [LARGE SCALE GENOMIC DNA]</scope>
    <source>
        <strain evidence="7">JCM 14900</strain>
    </source>
</reference>
<dbReference type="PROSITE" id="PS51125">
    <property type="entry name" value="NHL"/>
    <property type="match status" value="3"/>
</dbReference>
<dbReference type="InterPro" id="IPR015910">
    <property type="entry name" value="I/U_nuclsd_hydro_CS"/>
</dbReference>
<evidence type="ECO:0000313" key="6">
    <source>
        <dbReference type="EMBL" id="GAA1922353.1"/>
    </source>
</evidence>
<dbReference type="RefSeq" id="WP_248146619.1">
    <property type="nucleotide sequence ID" value="NZ_BAAAOF010000002.1"/>
</dbReference>
<comment type="caution">
    <text evidence="6">The sequence shown here is derived from an EMBL/GenBank/DDBJ whole genome shotgun (WGS) entry which is preliminary data.</text>
</comment>
<gene>
    <name evidence="6" type="ORF">GCM10009775_13560</name>
</gene>
<dbReference type="SUPFAM" id="SSF53590">
    <property type="entry name" value="Nucleoside hydrolase"/>
    <property type="match status" value="1"/>
</dbReference>
<dbReference type="InterPro" id="IPR001910">
    <property type="entry name" value="Inosine/uridine_hydrolase_dom"/>
</dbReference>
<dbReference type="Pfam" id="PF01156">
    <property type="entry name" value="IU_nuc_hydro"/>
    <property type="match status" value="1"/>
</dbReference>
<dbReference type="PROSITE" id="PS01247">
    <property type="entry name" value="IUNH"/>
    <property type="match status" value="1"/>
</dbReference>
<name>A0ABP5AV04_9MICO</name>
<dbReference type="InterPro" id="IPR023186">
    <property type="entry name" value="IUNH"/>
</dbReference>
<dbReference type="InterPro" id="IPR036452">
    <property type="entry name" value="Ribo_hydro-like"/>
</dbReference>
<keyword evidence="2" id="KW-0378">Hydrolase</keyword>
<dbReference type="PANTHER" id="PTHR12304:SF4">
    <property type="entry name" value="URIDINE NUCLEOSIDASE"/>
    <property type="match status" value="1"/>
</dbReference>
<keyword evidence="1" id="KW-0677">Repeat</keyword>
<evidence type="ECO:0000256" key="1">
    <source>
        <dbReference type="ARBA" id="ARBA00022737"/>
    </source>
</evidence>
<dbReference type="PANTHER" id="PTHR12304">
    <property type="entry name" value="INOSINE-URIDINE PREFERRING NUCLEOSIDE HYDROLASE"/>
    <property type="match status" value="1"/>
</dbReference>
<evidence type="ECO:0000313" key="7">
    <source>
        <dbReference type="Proteomes" id="UP001501343"/>
    </source>
</evidence>
<dbReference type="Proteomes" id="UP001501343">
    <property type="component" value="Unassembled WGS sequence"/>
</dbReference>
<protein>
    <recommendedName>
        <fullName evidence="5">Inosine/uridine-preferring nucleoside hydrolase domain-containing protein</fullName>
    </recommendedName>
</protein>